<dbReference type="EMBL" id="JBHRUH010000003">
    <property type="protein sequence ID" value="MFC3290612.1"/>
    <property type="molecule type" value="Genomic_DNA"/>
</dbReference>
<proteinExistence type="predicted"/>
<reference evidence="4" key="1">
    <citation type="journal article" date="2019" name="Int. J. Syst. Evol. Microbiol.">
        <title>The Global Catalogue of Microorganisms (GCM) 10K type strain sequencing project: providing services to taxonomists for standard genome sequencing and annotation.</title>
        <authorList>
            <consortium name="The Broad Institute Genomics Platform"/>
            <consortium name="The Broad Institute Genome Sequencing Center for Infectious Disease"/>
            <person name="Wu L."/>
            <person name="Ma J."/>
        </authorList>
    </citation>
    <scope>NUCLEOTIDE SEQUENCE [LARGE SCALE GENOMIC DNA]</scope>
    <source>
        <strain evidence="4">KCTC 12847</strain>
    </source>
</reference>
<keyword evidence="1" id="KW-1133">Transmembrane helix</keyword>
<evidence type="ECO:0000259" key="2">
    <source>
        <dbReference type="Pfam" id="PF07331"/>
    </source>
</evidence>
<dbReference type="InterPro" id="IPR009936">
    <property type="entry name" value="DUF1468"/>
</dbReference>
<dbReference type="Pfam" id="PF07331">
    <property type="entry name" value="TctB"/>
    <property type="match status" value="1"/>
</dbReference>
<feature type="transmembrane region" description="Helical" evidence="1">
    <location>
        <begin position="12"/>
        <end position="32"/>
    </location>
</feature>
<dbReference type="Proteomes" id="UP001595640">
    <property type="component" value="Unassembled WGS sequence"/>
</dbReference>
<feature type="transmembrane region" description="Helical" evidence="1">
    <location>
        <begin position="109"/>
        <end position="126"/>
    </location>
</feature>
<accession>A0ABV7LVL8</accession>
<sequence length="158" mass="17355">MSKQTKLQPGERAFNLLLLLFSLGIFYEAYRISGPGFESINSPGAFPIGLGIILMLSMIVIITGQLRKPKPDTQGALDEARQFLSAHFPLPIVVFSAMAIGYLLLLESLGFIISTLLFLFASMVYLRHGRLVSSAVIAGVSIAIIYILFTLLFQVYLP</sequence>
<name>A0ABV7LVL8_9GAMM</name>
<evidence type="ECO:0000256" key="1">
    <source>
        <dbReference type="SAM" id="Phobius"/>
    </source>
</evidence>
<evidence type="ECO:0000313" key="3">
    <source>
        <dbReference type="EMBL" id="MFC3290612.1"/>
    </source>
</evidence>
<feature type="transmembrane region" description="Helical" evidence="1">
    <location>
        <begin position="44"/>
        <end position="62"/>
    </location>
</feature>
<evidence type="ECO:0000313" key="4">
    <source>
        <dbReference type="Proteomes" id="UP001595640"/>
    </source>
</evidence>
<dbReference type="RefSeq" id="WP_019019706.1">
    <property type="nucleotide sequence ID" value="NZ_BMXD01000008.1"/>
</dbReference>
<feature type="domain" description="DUF1468" evidence="2">
    <location>
        <begin position="14"/>
        <end position="158"/>
    </location>
</feature>
<protein>
    <submittedName>
        <fullName evidence="3">Tripartite tricarboxylate transporter TctB family protein</fullName>
    </submittedName>
</protein>
<comment type="caution">
    <text evidence="3">The sequence shown here is derived from an EMBL/GenBank/DDBJ whole genome shotgun (WGS) entry which is preliminary data.</text>
</comment>
<keyword evidence="1" id="KW-0472">Membrane</keyword>
<feature type="transmembrane region" description="Helical" evidence="1">
    <location>
        <begin position="83"/>
        <end position="103"/>
    </location>
</feature>
<organism evidence="3 4">
    <name type="scientific">Modicisalibacter luteus</name>
    <dbReference type="NCBI Taxonomy" id="453962"/>
    <lineage>
        <taxon>Bacteria</taxon>
        <taxon>Pseudomonadati</taxon>
        <taxon>Pseudomonadota</taxon>
        <taxon>Gammaproteobacteria</taxon>
        <taxon>Oceanospirillales</taxon>
        <taxon>Halomonadaceae</taxon>
        <taxon>Modicisalibacter</taxon>
    </lineage>
</organism>
<feature type="transmembrane region" description="Helical" evidence="1">
    <location>
        <begin position="135"/>
        <end position="157"/>
    </location>
</feature>
<gene>
    <name evidence="3" type="ORF">ACFOEI_00850</name>
</gene>
<keyword evidence="1" id="KW-0812">Transmembrane</keyword>
<keyword evidence="4" id="KW-1185">Reference proteome</keyword>